<evidence type="ECO:0000313" key="1">
    <source>
        <dbReference type="EMBL" id="MBR1139758.1"/>
    </source>
</evidence>
<gene>
    <name evidence="1" type="ORF">JQ619_28780</name>
</gene>
<sequence>MPAATLGRWSGAHGNLFILEAAMRSLIFCLFAAAWLTAVVAPASGAEIRDATPEELLRVGTSIILEGKIEAGDYDKLLKLIDVNCGYEFKGMPACADGIYLASPGGDVIEAMKIGRLVRKLRLETRVPSDLPPRYRQKAEAILKDPKSNFMCASACFFVFVAGINREGGEGGIYPPILGIHRPYFSDVELKRLSGNQVIASSGQMRTLVRDYLKEMGVLAKYADLMFSTPKEQVRFLNDEDFESDFEGYIPELRDWLEAKCNSLTDIEKSVEKVIEGKKRHREVLTESEERMNRMLSEKHIQQGECHAKVLSKLREDAWRQFHGH</sequence>
<reference evidence="2" key="1">
    <citation type="journal article" date="2021" name="ISME J.">
        <title>Evolutionary origin and ecological implication of a unique nif island in free-living Bradyrhizobium lineages.</title>
        <authorList>
            <person name="Tao J."/>
        </authorList>
    </citation>
    <scope>NUCLEOTIDE SEQUENCE [LARGE SCALE GENOMIC DNA]</scope>
    <source>
        <strain evidence="2">SZCCT0094</strain>
    </source>
</reference>
<accession>A0ABS5GEJ7</accession>
<comment type="caution">
    <text evidence="1">The sequence shown here is derived from an EMBL/GenBank/DDBJ whole genome shotgun (WGS) entry which is preliminary data.</text>
</comment>
<keyword evidence="2" id="KW-1185">Reference proteome</keyword>
<name>A0ABS5GEJ7_9BRAD</name>
<proteinExistence type="predicted"/>
<dbReference type="RefSeq" id="WP_172237138.1">
    <property type="nucleotide sequence ID" value="NZ_JABFDP010000015.1"/>
</dbReference>
<dbReference type="EMBL" id="JAFCLK010000033">
    <property type="protein sequence ID" value="MBR1139758.1"/>
    <property type="molecule type" value="Genomic_DNA"/>
</dbReference>
<protein>
    <submittedName>
        <fullName evidence="1">Uncharacterized protein</fullName>
    </submittedName>
</protein>
<organism evidence="1 2">
    <name type="scientific">Bradyrhizobium denitrificans</name>
    <dbReference type="NCBI Taxonomy" id="2734912"/>
    <lineage>
        <taxon>Bacteria</taxon>
        <taxon>Pseudomonadati</taxon>
        <taxon>Pseudomonadota</taxon>
        <taxon>Alphaproteobacteria</taxon>
        <taxon>Hyphomicrobiales</taxon>
        <taxon>Nitrobacteraceae</taxon>
        <taxon>Bradyrhizobium</taxon>
    </lineage>
</organism>
<dbReference type="Proteomes" id="UP001314635">
    <property type="component" value="Unassembled WGS sequence"/>
</dbReference>
<evidence type="ECO:0000313" key="2">
    <source>
        <dbReference type="Proteomes" id="UP001314635"/>
    </source>
</evidence>